<protein>
    <submittedName>
        <fullName evidence="2">Uncharacterized protein</fullName>
    </submittedName>
</protein>
<evidence type="ECO:0000313" key="2">
    <source>
        <dbReference type="EMBL" id="KAK3379036.1"/>
    </source>
</evidence>
<feature type="compositionally biased region" description="Polar residues" evidence="1">
    <location>
        <begin position="272"/>
        <end position="282"/>
    </location>
</feature>
<reference evidence="2" key="1">
    <citation type="journal article" date="2023" name="Mol. Phylogenet. Evol.">
        <title>Genome-scale phylogeny and comparative genomics of the fungal order Sordariales.</title>
        <authorList>
            <person name="Hensen N."/>
            <person name="Bonometti L."/>
            <person name="Westerberg I."/>
            <person name="Brannstrom I.O."/>
            <person name="Guillou S."/>
            <person name="Cros-Aarteil S."/>
            <person name="Calhoun S."/>
            <person name="Haridas S."/>
            <person name="Kuo A."/>
            <person name="Mondo S."/>
            <person name="Pangilinan J."/>
            <person name="Riley R."/>
            <person name="LaButti K."/>
            <person name="Andreopoulos B."/>
            <person name="Lipzen A."/>
            <person name="Chen C."/>
            <person name="Yan M."/>
            <person name="Daum C."/>
            <person name="Ng V."/>
            <person name="Clum A."/>
            <person name="Steindorff A."/>
            <person name="Ohm R.A."/>
            <person name="Martin F."/>
            <person name="Silar P."/>
            <person name="Natvig D.O."/>
            <person name="Lalanne C."/>
            <person name="Gautier V."/>
            <person name="Ament-Velasquez S.L."/>
            <person name="Kruys A."/>
            <person name="Hutchinson M.I."/>
            <person name="Powell A.J."/>
            <person name="Barry K."/>
            <person name="Miller A.N."/>
            <person name="Grigoriev I.V."/>
            <person name="Debuchy R."/>
            <person name="Gladieux P."/>
            <person name="Hiltunen Thoren M."/>
            <person name="Johannesson H."/>
        </authorList>
    </citation>
    <scope>NUCLEOTIDE SEQUENCE</scope>
    <source>
        <strain evidence="2">CBS 958.72</strain>
    </source>
</reference>
<name>A0AAE0KMU2_9PEZI</name>
<feature type="region of interest" description="Disordered" evidence="1">
    <location>
        <begin position="271"/>
        <end position="291"/>
    </location>
</feature>
<reference evidence="2" key="2">
    <citation type="submission" date="2023-06" db="EMBL/GenBank/DDBJ databases">
        <authorList>
            <consortium name="Lawrence Berkeley National Laboratory"/>
            <person name="Haridas S."/>
            <person name="Hensen N."/>
            <person name="Bonometti L."/>
            <person name="Westerberg I."/>
            <person name="Brannstrom I.O."/>
            <person name="Guillou S."/>
            <person name="Cros-Aarteil S."/>
            <person name="Calhoun S."/>
            <person name="Kuo A."/>
            <person name="Mondo S."/>
            <person name="Pangilinan J."/>
            <person name="Riley R."/>
            <person name="Labutti K."/>
            <person name="Andreopoulos B."/>
            <person name="Lipzen A."/>
            <person name="Chen C."/>
            <person name="Yanf M."/>
            <person name="Daum C."/>
            <person name="Ng V."/>
            <person name="Clum A."/>
            <person name="Steindorff A."/>
            <person name="Ohm R."/>
            <person name="Martin F."/>
            <person name="Silar P."/>
            <person name="Natvig D."/>
            <person name="Lalanne C."/>
            <person name="Gautier V."/>
            <person name="Ament-Velasquez S.L."/>
            <person name="Kruys A."/>
            <person name="Hutchinson M.I."/>
            <person name="Powell A.J."/>
            <person name="Barry K."/>
            <person name="Miller A.N."/>
            <person name="Grigoriev I.V."/>
            <person name="Debuchy R."/>
            <person name="Gladieux P."/>
            <person name="Thoren M.H."/>
            <person name="Johannesson H."/>
        </authorList>
    </citation>
    <scope>NUCLEOTIDE SEQUENCE</scope>
    <source>
        <strain evidence="2">CBS 958.72</strain>
    </source>
</reference>
<organism evidence="2 3">
    <name type="scientific">Lasiosphaeria ovina</name>
    <dbReference type="NCBI Taxonomy" id="92902"/>
    <lineage>
        <taxon>Eukaryota</taxon>
        <taxon>Fungi</taxon>
        <taxon>Dikarya</taxon>
        <taxon>Ascomycota</taxon>
        <taxon>Pezizomycotina</taxon>
        <taxon>Sordariomycetes</taxon>
        <taxon>Sordariomycetidae</taxon>
        <taxon>Sordariales</taxon>
        <taxon>Lasiosphaeriaceae</taxon>
        <taxon>Lasiosphaeria</taxon>
    </lineage>
</organism>
<evidence type="ECO:0000313" key="3">
    <source>
        <dbReference type="Proteomes" id="UP001287356"/>
    </source>
</evidence>
<dbReference type="AlphaFoldDB" id="A0AAE0KMU2"/>
<keyword evidence="3" id="KW-1185">Reference proteome</keyword>
<accession>A0AAE0KMU2</accession>
<dbReference type="Proteomes" id="UP001287356">
    <property type="component" value="Unassembled WGS sequence"/>
</dbReference>
<gene>
    <name evidence="2" type="ORF">B0T24DRAFT_144362</name>
</gene>
<evidence type="ECO:0000256" key="1">
    <source>
        <dbReference type="SAM" id="MobiDB-lite"/>
    </source>
</evidence>
<dbReference type="EMBL" id="JAULSN010000002">
    <property type="protein sequence ID" value="KAK3379036.1"/>
    <property type="molecule type" value="Genomic_DNA"/>
</dbReference>
<sequence>MQKDTVVQRARRLANSTVTCYLTWQIRPQRCSVERLISLMSSLRDANMSLALSTARARSRNSKRVAVEKQARVPEGWPTLRLSKKSRGINCCFCASKSTCTSAMGTHARTHLKNPCPSFSTACQPFPARVETVCALFAAGEQVFRIASGTGGSIDHFCPVQPAESGRTRVVGFRFSGSTRQDTTTPQGTTTGLDGQGNRVQFYRPLLRLRWLPRVAALQGKTQSGLACAICPSDLLSCSTLHRSELPDSREGGVRRQRLWLNCRVGCRGASMPSTREPGQTENLRRLSLQM</sequence>
<comment type="caution">
    <text evidence="2">The sequence shown here is derived from an EMBL/GenBank/DDBJ whole genome shotgun (WGS) entry which is preliminary data.</text>
</comment>
<proteinExistence type="predicted"/>